<dbReference type="Pfam" id="PF00356">
    <property type="entry name" value="LacI"/>
    <property type="match status" value="1"/>
</dbReference>
<dbReference type="SUPFAM" id="SSF47413">
    <property type="entry name" value="lambda repressor-like DNA-binding domains"/>
    <property type="match status" value="1"/>
</dbReference>
<dbReference type="PANTHER" id="PTHR30146:SF109">
    <property type="entry name" value="HTH-TYPE TRANSCRIPTIONAL REGULATOR GALS"/>
    <property type="match status" value="1"/>
</dbReference>
<keyword evidence="2" id="KW-0238">DNA-binding</keyword>
<dbReference type="SUPFAM" id="SSF53822">
    <property type="entry name" value="Periplasmic binding protein-like I"/>
    <property type="match status" value="1"/>
</dbReference>
<dbReference type="AlphaFoldDB" id="A0A7W8CRI6"/>
<dbReference type="Gene3D" id="3.40.50.2300">
    <property type="match status" value="2"/>
</dbReference>
<proteinExistence type="predicted"/>
<dbReference type="GO" id="GO:0000976">
    <property type="term" value="F:transcription cis-regulatory region binding"/>
    <property type="evidence" value="ECO:0007669"/>
    <property type="project" value="TreeGrafter"/>
</dbReference>
<dbReference type="Proteomes" id="UP000525923">
    <property type="component" value="Unassembled WGS sequence"/>
</dbReference>
<dbReference type="PRINTS" id="PR00036">
    <property type="entry name" value="HTHLACI"/>
</dbReference>
<keyword evidence="6" id="KW-1185">Reference proteome</keyword>
<dbReference type="InterPro" id="IPR000843">
    <property type="entry name" value="HTH_LacI"/>
</dbReference>
<keyword evidence="1" id="KW-0805">Transcription regulation</keyword>
<dbReference type="Pfam" id="PF13377">
    <property type="entry name" value="Peripla_BP_3"/>
    <property type="match status" value="1"/>
</dbReference>
<feature type="domain" description="HTH lacI-type" evidence="4">
    <location>
        <begin position="10"/>
        <end position="64"/>
    </location>
</feature>
<evidence type="ECO:0000256" key="2">
    <source>
        <dbReference type="ARBA" id="ARBA00023125"/>
    </source>
</evidence>
<dbReference type="InterPro" id="IPR028082">
    <property type="entry name" value="Peripla_BP_I"/>
</dbReference>
<dbReference type="InterPro" id="IPR010982">
    <property type="entry name" value="Lambda_DNA-bd_dom_sf"/>
</dbReference>
<evidence type="ECO:0000313" key="5">
    <source>
        <dbReference type="EMBL" id="MBB5180283.1"/>
    </source>
</evidence>
<dbReference type="RefSeq" id="WP_135502012.1">
    <property type="nucleotide sequence ID" value="NZ_JACHHE010000004.1"/>
</dbReference>
<name>A0A7W8CRI6_9BACL</name>
<dbReference type="GO" id="GO:0003700">
    <property type="term" value="F:DNA-binding transcription factor activity"/>
    <property type="evidence" value="ECO:0007669"/>
    <property type="project" value="TreeGrafter"/>
</dbReference>
<dbReference type="InterPro" id="IPR046335">
    <property type="entry name" value="LacI/GalR-like_sensor"/>
</dbReference>
<protein>
    <submittedName>
        <fullName evidence="5">LacI family kdg operon repressor/LacI family transcriptional regulator</fullName>
    </submittedName>
</protein>
<dbReference type="PANTHER" id="PTHR30146">
    <property type="entry name" value="LACI-RELATED TRANSCRIPTIONAL REPRESSOR"/>
    <property type="match status" value="1"/>
</dbReference>
<evidence type="ECO:0000259" key="4">
    <source>
        <dbReference type="PROSITE" id="PS50932"/>
    </source>
</evidence>
<reference evidence="5 6" key="1">
    <citation type="submission" date="2020-08" db="EMBL/GenBank/DDBJ databases">
        <title>Genomic Encyclopedia of Type Strains, Phase IV (KMG-IV): sequencing the most valuable type-strain genomes for metagenomic binning, comparative biology and taxonomic classification.</title>
        <authorList>
            <person name="Goeker M."/>
        </authorList>
    </citation>
    <scope>NUCLEOTIDE SEQUENCE [LARGE SCALE GENOMIC DNA]</scope>
    <source>
        <strain evidence="5 6">DSM 15895</strain>
    </source>
</reference>
<dbReference type="CDD" id="cd19977">
    <property type="entry name" value="PBP1_EndR-like"/>
    <property type="match status" value="1"/>
</dbReference>
<evidence type="ECO:0000313" key="6">
    <source>
        <dbReference type="Proteomes" id="UP000525923"/>
    </source>
</evidence>
<dbReference type="PROSITE" id="PS00356">
    <property type="entry name" value="HTH_LACI_1"/>
    <property type="match status" value="1"/>
</dbReference>
<gene>
    <name evidence="5" type="ORF">HNQ44_001711</name>
</gene>
<sequence length="346" mass="38041">MTDIPAKRKLTIEDVARQAGVSISTVSRVMNNTDYIADATRRKVQDAIDALDYRPNALARGLKQMKTDSIGLILSDLQNPFWLMVLEGIEDACQEAGYSLLILNSRDDPEKEGKNIKEFLMRQLDGIIINPASEDNPLFAALAAEAFPLVFLNRRVKGVEVDTVVADNFKGTMLAVSHLAALGKNRIAIFLYPANGISPRQERLEGYKQALAAHGLETDPALIKIVETKEDCLAAMKQLLSGSGKPDAILSTNNRLTLEILDALGTLNIAVPQDIALLGYDETEWSKHLNPPLTTIRQPAYEMGREAAERLILAIAAKRRGETMQPVTVQLEPTLVIRESCGEILQ</sequence>
<dbReference type="PROSITE" id="PS50932">
    <property type="entry name" value="HTH_LACI_2"/>
    <property type="match status" value="1"/>
</dbReference>
<comment type="caution">
    <text evidence="5">The sequence shown here is derived from an EMBL/GenBank/DDBJ whole genome shotgun (WGS) entry which is preliminary data.</text>
</comment>
<dbReference type="OrthoDB" id="9784962at2"/>
<dbReference type="Gene3D" id="1.10.260.40">
    <property type="entry name" value="lambda repressor-like DNA-binding domains"/>
    <property type="match status" value="1"/>
</dbReference>
<accession>A0A7W8CRI6</accession>
<organism evidence="5 6">
    <name type="scientific">Planococcus koreensis</name>
    <dbReference type="NCBI Taxonomy" id="112331"/>
    <lineage>
        <taxon>Bacteria</taxon>
        <taxon>Bacillati</taxon>
        <taxon>Bacillota</taxon>
        <taxon>Bacilli</taxon>
        <taxon>Bacillales</taxon>
        <taxon>Caryophanaceae</taxon>
        <taxon>Planococcus</taxon>
    </lineage>
</organism>
<dbReference type="CDD" id="cd01392">
    <property type="entry name" value="HTH_LacI"/>
    <property type="match status" value="1"/>
</dbReference>
<evidence type="ECO:0000256" key="1">
    <source>
        <dbReference type="ARBA" id="ARBA00023015"/>
    </source>
</evidence>
<dbReference type="EMBL" id="JACHHE010000004">
    <property type="protein sequence ID" value="MBB5180283.1"/>
    <property type="molecule type" value="Genomic_DNA"/>
</dbReference>
<dbReference type="SMART" id="SM00354">
    <property type="entry name" value="HTH_LACI"/>
    <property type="match status" value="1"/>
</dbReference>
<keyword evidence="3" id="KW-0804">Transcription</keyword>
<evidence type="ECO:0000256" key="3">
    <source>
        <dbReference type="ARBA" id="ARBA00023163"/>
    </source>
</evidence>